<accession>A0AAN9AEK1</accession>
<comment type="caution">
    <text evidence="2">The sequence shown here is derived from an EMBL/GenBank/DDBJ whole genome shotgun (WGS) entry which is preliminary data.</text>
</comment>
<feature type="chain" id="PRO_5042968085" evidence="1">
    <location>
        <begin position="21"/>
        <end position="132"/>
    </location>
</feature>
<organism evidence="2 3">
    <name type="scientific">Halocaridina rubra</name>
    <name type="common">Hawaiian red shrimp</name>
    <dbReference type="NCBI Taxonomy" id="373956"/>
    <lineage>
        <taxon>Eukaryota</taxon>
        <taxon>Metazoa</taxon>
        <taxon>Ecdysozoa</taxon>
        <taxon>Arthropoda</taxon>
        <taxon>Crustacea</taxon>
        <taxon>Multicrustacea</taxon>
        <taxon>Malacostraca</taxon>
        <taxon>Eumalacostraca</taxon>
        <taxon>Eucarida</taxon>
        <taxon>Decapoda</taxon>
        <taxon>Pleocyemata</taxon>
        <taxon>Caridea</taxon>
        <taxon>Atyoidea</taxon>
        <taxon>Atyidae</taxon>
        <taxon>Halocaridina</taxon>
    </lineage>
</organism>
<protein>
    <submittedName>
        <fullName evidence="2">Uncharacterized protein</fullName>
    </submittedName>
</protein>
<proteinExistence type="predicted"/>
<evidence type="ECO:0000313" key="2">
    <source>
        <dbReference type="EMBL" id="KAK7081667.1"/>
    </source>
</evidence>
<name>A0AAN9AEK1_HALRR</name>
<evidence type="ECO:0000256" key="1">
    <source>
        <dbReference type="SAM" id="SignalP"/>
    </source>
</evidence>
<evidence type="ECO:0000313" key="3">
    <source>
        <dbReference type="Proteomes" id="UP001381693"/>
    </source>
</evidence>
<gene>
    <name evidence="2" type="ORF">SK128_014855</name>
</gene>
<reference evidence="2 3" key="1">
    <citation type="submission" date="2023-11" db="EMBL/GenBank/DDBJ databases">
        <title>Halocaridina rubra genome assembly.</title>
        <authorList>
            <person name="Smith C."/>
        </authorList>
    </citation>
    <scope>NUCLEOTIDE SEQUENCE [LARGE SCALE GENOMIC DNA]</scope>
    <source>
        <strain evidence="2">EP-1</strain>
        <tissue evidence="2">Whole</tissue>
    </source>
</reference>
<dbReference type="EMBL" id="JAXCGZ010004567">
    <property type="protein sequence ID" value="KAK7081667.1"/>
    <property type="molecule type" value="Genomic_DNA"/>
</dbReference>
<feature type="signal peptide" evidence="1">
    <location>
        <begin position="1"/>
        <end position="20"/>
    </location>
</feature>
<sequence length="132" mass="15465">MRIIFCLLLNSFAVNYCVYTLSINKNKYTTTTELKTESENISKLNLHNIGRYGLAHNINDTQRFPVKWRKIDEEWSLHPLNVTALEIREDDEKRYFHIRVVVTKHRVAVFRDDAMRNIPAKPCGHNVAHAVN</sequence>
<keyword evidence="3" id="KW-1185">Reference proteome</keyword>
<dbReference type="AlphaFoldDB" id="A0AAN9AEK1"/>
<keyword evidence="1" id="KW-0732">Signal</keyword>
<dbReference type="Proteomes" id="UP001381693">
    <property type="component" value="Unassembled WGS sequence"/>
</dbReference>